<keyword evidence="3" id="KW-0378">Hydrolase</keyword>
<dbReference type="InterPro" id="IPR036322">
    <property type="entry name" value="WD40_repeat_dom_sf"/>
</dbReference>
<feature type="domain" description="PLD phosphodiesterase" evidence="7">
    <location>
        <begin position="1107"/>
        <end position="1134"/>
    </location>
</feature>
<dbReference type="PANTHER" id="PTHR18896:SF186">
    <property type="entry name" value="PHOSPHOLIPASE D"/>
    <property type="match status" value="1"/>
</dbReference>
<dbReference type="SUPFAM" id="SSF56024">
    <property type="entry name" value="Phospholipase D/nuclease"/>
    <property type="match status" value="2"/>
</dbReference>
<evidence type="ECO:0000256" key="3">
    <source>
        <dbReference type="ARBA" id="ARBA00022801"/>
    </source>
</evidence>
<accession>A0A168SSN3</accession>
<dbReference type="InterPro" id="IPR025202">
    <property type="entry name" value="PLD-like_dom"/>
</dbReference>
<feature type="compositionally biased region" description="Acidic residues" evidence="6">
    <location>
        <begin position="512"/>
        <end position="552"/>
    </location>
</feature>
<proteinExistence type="predicted"/>
<dbReference type="OrthoDB" id="14911at2759"/>
<dbReference type="Gene3D" id="3.30.870.10">
    <property type="entry name" value="Endonuclease Chain A"/>
    <property type="match status" value="2"/>
</dbReference>
<dbReference type="InterPro" id="IPR001736">
    <property type="entry name" value="PLipase_D/transphosphatidylase"/>
</dbReference>
<dbReference type="GO" id="GO:0004630">
    <property type="term" value="F:phospholipase D activity"/>
    <property type="evidence" value="ECO:0007669"/>
    <property type="project" value="UniProtKB-EC"/>
</dbReference>
<dbReference type="EMBL" id="LT554937">
    <property type="protein sequence ID" value="SAM08872.1"/>
    <property type="molecule type" value="Genomic_DNA"/>
</dbReference>
<evidence type="ECO:0000256" key="2">
    <source>
        <dbReference type="ARBA" id="ARBA00022737"/>
    </source>
</evidence>
<dbReference type="STRING" id="4829.A0A168SSN3"/>
<keyword evidence="9" id="KW-1185">Reference proteome</keyword>
<protein>
    <recommendedName>
        <fullName evidence="1">phospholipase D</fullName>
        <ecNumber evidence="1">3.1.4.4</ecNumber>
    </recommendedName>
</protein>
<feature type="domain" description="PLD phosphodiesterase" evidence="7">
    <location>
        <begin position="738"/>
        <end position="765"/>
    </location>
</feature>
<evidence type="ECO:0000259" key="7">
    <source>
        <dbReference type="PROSITE" id="PS50035"/>
    </source>
</evidence>
<feature type="compositionally biased region" description="Basic and acidic residues" evidence="6">
    <location>
        <begin position="553"/>
        <end position="563"/>
    </location>
</feature>
<dbReference type="CDD" id="cd09138">
    <property type="entry name" value="PLDc_vPLD1_2_yPLD_like_1"/>
    <property type="match status" value="1"/>
</dbReference>
<dbReference type="InterPro" id="IPR007148">
    <property type="entry name" value="SSU_processome_Utp12"/>
</dbReference>
<dbReference type="InParanoid" id="A0A168SSN3"/>
<dbReference type="Pfam" id="PF13091">
    <property type="entry name" value="PLDc_2"/>
    <property type="match status" value="1"/>
</dbReference>
<dbReference type="SUPFAM" id="SSF50978">
    <property type="entry name" value="WD40 repeat-like"/>
    <property type="match status" value="1"/>
</dbReference>
<organism evidence="8">
    <name type="scientific">Absidia glauca</name>
    <name type="common">Pin mould</name>
    <dbReference type="NCBI Taxonomy" id="4829"/>
    <lineage>
        <taxon>Eukaryota</taxon>
        <taxon>Fungi</taxon>
        <taxon>Fungi incertae sedis</taxon>
        <taxon>Mucoromycota</taxon>
        <taxon>Mucoromycotina</taxon>
        <taxon>Mucoromycetes</taxon>
        <taxon>Mucorales</taxon>
        <taxon>Cunninghamellaceae</taxon>
        <taxon>Absidia</taxon>
    </lineage>
</organism>
<dbReference type="PROSITE" id="PS50035">
    <property type="entry name" value="PLD"/>
    <property type="match status" value="2"/>
</dbReference>
<dbReference type="Gene3D" id="2.130.10.10">
    <property type="entry name" value="YVTN repeat-like/Quinoprotein amine dehydrogenase"/>
    <property type="match status" value="1"/>
</dbReference>
<feature type="region of interest" description="Disordered" evidence="6">
    <location>
        <begin position="512"/>
        <end position="566"/>
    </location>
</feature>
<dbReference type="GO" id="GO:0009395">
    <property type="term" value="P:phospholipid catabolic process"/>
    <property type="evidence" value="ECO:0007669"/>
    <property type="project" value="TreeGrafter"/>
</dbReference>
<gene>
    <name evidence="8" type="primary">ABSGL_14538.1 scaffold 14663</name>
</gene>
<keyword evidence="5" id="KW-0443">Lipid metabolism</keyword>
<evidence type="ECO:0000256" key="5">
    <source>
        <dbReference type="ARBA" id="ARBA00023098"/>
    </source>
</evidence>
<dbReference type="InterPro" id="IPR015679">
    <property type="entry name" value="PLipase_D_fam"/>
</dbReference>
<dbReference type="CDD" id="cd09141">
    <property type="entry name" value="PLDc_vPLD1_2_yPLD_like_2"/>
    <property type="match status" value="1"/>
</dbReference>
<evidence type="ECO:0000313" key="8">
    <source>
        <dbReference type="EMBL" id="SAM08872.1"/>
    </source>
</evidence>
<dbReference type="InterPro" id="IPR015943">
    <property type="entry name" value="WD40/YVTN_repeat-like_dom_sf"/>
</dbReference>
<keyword evidence="2" id="KW-0677">Repeat</keyword>
<evidence type="ECO:0000256" key="6">
    <source>
        <dbReference type="SAM" id="MobiDB-lite"/>
    </source>
</evidence>
<dbReference type="PANTHER" id="PTHR18896">
    <property type="entry name" value="PHOSPHOLIPASE D"/>
    <property type="match status" value="1"/>
</dbReference>
<keyword evidence="4" id="KW-0442">Lipid degradation</keyword>
<dbReference type="EC" id="3.1.4.4" evidence="1"/>
<evidence type="ECO:0000313" key="9">
    <source>
        <dbReference type="Proteomes" id="UP000078561"/>
    </source>
</evidence>
<sequence length="1321" mass="149955">MPASLDYLFAAFDQSTDNQCFATVTQAIERHRLRIYSVGSNQLTHDYELKNGESITSLAWGNVLTNQPEDSKKKQVKKAKAKKPSSLDKVVLLGTDKGSILLYSVDQDKVTKTVPGNGQVIDALINDLGTTIYSLSNSGTLIAWSLEDAQPVSEWKTKLKGAHKLALDHEASLLAVAGQGKIELWDLVKGKIVKTIKSSDKHIIDNLVFTKHNNTLISTGKTTIDLWSTKADITEPTQSISVGEGVQQVDLISTTNDDDMTLLAVTNKGNVHVWKSKQSGLKATTTIKIMSSKHNQVPILYAKFTKLQKQTAIAIARGSSAKPVLETVSITDGKNKPLRDIVLTRQTAGATHSNMESDDEDETQKEDMDIDPTIQHTPEKLVKALQLDNKTTIINYVEQTTDADAVDNTIRQLPIAYIRPLVLLLVDEIESKPASDVGVQLLWLKRMVSFHYQHLMDDSPIVKKLAALSQVLTVHATETFPKVIALRGRVEMIQQQLDLRSKRAQLDEEDALLDLEPMEDSDAEDSEDEDSGNDDDDDDDLDDFEEDDDEDDVSGHRHIKDEDMFLEEMAEDDVVDDDADSDIDDSDASIVSELFDGDVDEEKREEQLVAESHRYESFAPVRHGAQVKHFVDGQDYCWAVSEAIEQAKEVIFIEDWWLYMRRPCAKYPEYRLDALLQRKAEEGVKIYIVVYKEVRLALTLDSKHTKETLQSLHENIIGKTLPELELQRHPNHDVGGTFFWSHHEKFVVIDNKIAFLGGIDLCFGRWDTHAHRLADFVEEDPILEVYPGQDYSDARVRDFEEVKNWDMRLIDKTVVPRMPWHDMSLCMLGGPVLDVARHFCERWNFVKNEKAKNNEAIPYLQPPLGGFAGNQHQRFEIPNEDEPAWQRRRYRHGTRGVTGTCRAQVVRSSADWSLGINLEHSIQNAYIEAILGAKHFVHIENQFFITATSEDKDYILKNQIGAAIVKRIVRAHEEQEKFKVFVLMPLMPAFPADLSTKEAATARLVMHYQYISICRGGKSIIEQLEAANINASDYIRFYSLRSHDRIKRSVVEDVLTTVEGYSAREDIEDEVEFATVGEYGSEHRHGHHRRRHHQSRTPWLSHDFVSEELYIHAKLLIADDRLVIMGSSNLNDRSQCGDRDSEIALVVEDKEMVPSKVNGQDCEVSKFATQLRRKLWKEHLGLLPDQPTDKVTDDMLPLPVPQIDTLSSREDQLVQDPLDEDTLNLWNSTARKNTEAFREVFHCVPDDTVTTWEEYHAFYPDPEKIEIGHVHDPEMPVEDIVATLDQVRGHLVEFPLKFLEQVDLQGESVPFLGDDINELYT</sequence>
<name>A0A168SSN3_ABSGL</name>
<dbReference type="Pfam" id="PF04003">
    <property type="entry name" value="Utp12"/>
    <property type="match status" value="1"/>
</dbReference>
<dbReference type="Pfam" id="PF00614">
    <property type="entry name" value="PLDc"/>
    <property type="match status" value="1"/>
</dbReference>
<dbReference type="Proteomes" id="UP000078561">
    <property type="component" value="Unassembled WGS sequence"/>
</dbReference>
<reference evidence="8" key="1">
    <citation type="submission" date="2016-04" db="EMBL/GenBank/DDBJ databases">
        <authorList>
            <person name="Evans L.H."/>
            <person name="Alamgir A."/>
            <person name="Owens N."/>
            <person name="Weber N.D."/>
            <person name="Virtaneva K."/>
            <person name="Barbian K."/>
            <person name="Babar A."/>
            <person name="Rosenke K."/>
        </authorList>
    </citation>
    <scope>NUCLEOTIDE SEQUENCE [LARGE SCALE GENOMIC DNA]</scope>
    <source>
        <strain evidence="8">CBS 101.48</strain>
    </source>
</reference>
<evidence type="ECO:0000256" key="4">
    <source>
        <dbReference type="ARBA" id="ARBA00022963"/>
    </source>
</evidence>
<dbReference type="SMART" id="SM00155">
    <property type="entry name" value="PLDc"/>
    <property type="match status" value="2"/>
</dbReference>
<evidence type="ECO:0000256" key="1">
    <source>
        <dbReference type="ARBA" id="ARBA00012027"/>
    </source>
</evidence>